<dbReference type="GO" id="GO:0006696">
    <property type="term" value="P:ergosterol biosynthetic process"/>
    <property type="evidence" value="ECO:0007669"/>
    <property type="project" value="TreeGrafter"/>
</dbReference>
<dbReference type="Gene3D" id="3.30.230.10">
    <property type="match status" value="1"/>
</dbReference>
<name>A0A875S156_EENNA</name>
<organism evidence="15 16">
    <name type="scientific">Eeniella nana</name>
    <name type="common">Yeast</name>
    <name type="synonym">Brettanomyces nanus</name>
    <dbReference type="NCBI Taxonomy" id="13502"/>
    <lineage>
        <taxon>Eukaryota</taxon>
        <taxon>Fungi</taxon>
        <taxon>Dikarya</taxon>
        <taxon>Ascomycota</taxon>
        <taxon>Saccharomycotina</taxon>
        <taxon>Pichiomycetes</taxon>
        <taxon>Pichiales</taxon>
        <taxon>Pichiaceae</taxon>
        <taxon>Brettanomyces</taxon>
    </lineage>
</organism>
<evidence type="ECO:0000256" key="5">
    <source>
        <dbReference type="ARBA" id="ARBA00022679"/>
    </source>
</evidence>
<dbReference type="NCBIfam" id="TIGR01219">
    <property type="entry name" value="Pmev_kin_ERG8"/>
    <property type="match status" value="1"/>
</dbReference>
<keyword evidence="16" id="KW-1185">Reference proteome</keyword>
<dbReference type="InterPro" id="IPR036047">
    <property type="entry name" value="F-box-like_dom_sf"/>
</dbReference>
<dbReference type="GO" id="GO:0005524">
    <property type="term" value="F:ATP binding"/>
    <property type="evidence" value="ECO:0007669"/>
    <property type="project" value="UniProtKB-KW"/>
</dbReference>
<comment type="similarity">
    <text evidence="2">Belongs to the GHMP kinase family. Mevalonate kinase subfamily.</text>
</comment>
<keyword evidence="11" id="KW-0753">Steroid metabolism</keyword>
<evidence type="ECO:0000256" key="4">
    <source>
        <dbReference type="ARBA" id="ARBA00022516"/>
    </source>
</evidence>
<evidence type="ECO:0000256" key="10">
    <source>
        <dbReference type="ARBA" id="ARBA00023098"/>
    </source>
</evidence>
<protein>
    <recommendedName>
        <fullName evidence="3">phosphomevalonate kinase</fullName>
        <ecNumber evidence="3">2.7.4.2</ecNumber>
    </recommendedName>
</protein>
<keyword evidence="5" id="KW-0808">Transferase</keyword>
<gene>
    <name evidence="15" type="ORF">FOA43_000901</name>
</gene>
<dbReference type="OrthoDB" id="10262935at2759"/>
<evidence type="ECO:0000256" key="12">
    <source>
        <dbReference type="ARBA" id="ARBA00029326"/>
    </source>
</evidence>
<dbReference type="InterPro" id="IPR001810">
    <property type="entry name" value="F-box_dom"/>
</dbReference>
<evidence type="ECO:0000256" key="2">
    <source>
        <dbReference type="ARBA" id="ARBA00006495"/>
    </source>
</evidence>
<keyword evidence="6" id="KW-0547">Nucleotide-binding</keyword>
<accession>A0A875S156</accession>
<comment type="pathway">
    <text evidence="1">Isoprenoid biosynthesis; isopentenyl diphosphate biosynthesis via mevalonate pathway; isopentenyl diphosphate from (R)-mevalonate: step 2/3.</text>
</comment>
<dbReference type="EC" id="2.7.4.2" evidence="3"/>
<dbReference type="Proteomes" id="UP000662931">
    <property type="component" value="Chromosome 1"/>
</dbReference>
<dbReference type="RefSeq" id="XP_038777154.1">
    <property type="nucleotide sequence ID" value="XM_038921226.1"/>
</dbReference>
<dbReference type="GO" id="GO:0005777">
    <property type="term" value="C:peroxisome"/>
    <property type="evidence" value="ECO:0007669"/>
    <property type="project" value="TreeGrafter"/>
</dbReference>
<keyword evidence="10" id="KW-0443">Lipid metabolism</keyword>
<dbReference type="GO" id="GO:0019287">
    <property type="term" value="P:isopentenyl diphosphate biosynthetic process, mevalonate pathway"/>
    <property type="evidence" value="ECO:0007669"/>
    <property type="project" value="UniProtKB-UniPathway"/>
</dbReference>
<dbReference type="SUPFAM" id="SSF54211">
    <property type="entry name" value="Ribosomal protein S5 domain 2-like"/>
    <property type="match status" value="1"/>
</dbReference>
<sequence>MNTVFSSPGKALLAGGYLVLDPDYEAFVVALSARMHAAVTSLKTLGEDDITKITVNSPQFKQGVWAYSLDITRLPDLNITEENGRKNPFVKSTILTVLSYLKPSTNYEISITIFSDSGYHTQADSIPKASTNGKRTFHYHNIPINQVPKTGLGSSAGLVTSLTAALLVCYKGPDFFKKSASENAKTLNCLHNLSQVAHSIAQGKVGSGFDVASAVYGSIVYRRFQPDLINKLLDLEMSQFAKGLQKLIDNTDWKIEHKQCCMVPGIHIIMGDVAGGSETPKLVSKVMKWRKENTQRALAVWTELNDSNMRLVKSLEDLQTASETDKVGYAKLLAYLNTHSASEIDAEGSEKLLVDVVESVKNIRKWLKVMTVESGAEIEPDEQTKLLNSCLELNGCLGGVVPGAGGYDAICLMVAEDSIVKIMQSTKNDPNFKHVKWLRLAEQKQGLMREDPEDFKNSDTPVTASHQYFDTQKKQPENSLLTKYRSLLITPLSNTKQKIIDAASDNFSIKSFRSRKSINRVSILDLPDEVILQVFQNLRQDAHQITSLVCLLYVSKKFNELAKRILYEDPYITTTFRLSQFVQTININKQLALLVRKIDFSRIQIGIELKEDEWDQFATNIVFGSCGGQYDDLLMANGERRILAGWRDFKYRFNPLYSGVGNTLPSSTSFVPPHVIPDEFSRNPIYSPSMNHHGCNPKSLWSTTSLLSSQSSRQGSSCDSVNSLFSMYNYQDSEGFGTIGGGHRHSFPARHSSMITNTTVNEDTDDDSFDEEGYEDGENGVDDDFKLNPSSHKTGPIEYFYPNSYGIIAQPGFFNSMKTVWNAAMIRISDSCRSDTKPINHHHYRKRRHWNKAKQSGIRQRLFQSRKDISRPFSTLHPQQNEFFKQYCFARDIPIGYILHIMEECENLTEINLSGISWSVDFKLDDYEYFDWEVSRGKVRCLRGTVPSNHEYRSMLLVVDQAEVKRKEQQLAKYKMNKPIYWSDTVREIDFRDPELHSLTINSIWPYIMKLEHLQILRLRSSVWIDKHTVRDILVQSKSRKILKIIDCTNSGLARNSDWATSRTAKEWRQFFRKDNTF</sequence>
<keyword evidence="7" id="KW-0418">Kinase</keyword>
<dbReference type="GeneID" id="62194302"/>
<keyword evidence="4" id="KW-0444">Lipid biosynthesis</keyword>
<dbReference type="GO" id="GO:0004631">
    <property type="term" value="F:phosphomevalonate kinase activity"/>
    <property type="evidence" value="ECO:0007669"/>
    <property type="project" value="UniProtKB-EC"/>
</dbReference>
<evidence type="ECO:0000256" key="3">
    <source>
        <dbReference type="ARBA" id="ARBA00012958"/>
    </source>
</evidence>
<evidence type="ECO:0000256" key="9">
    <source>
        <dbReference type="ARBA" id="ARBA00022955"/>
    </source>
</evidence>
<evidence type="ECO:0000313" key="16">
    <source>
        <dbReference type="Proteomes" id="UP000662931"/>
    </source>
</evidence>
<dbReference type="Pfam" id="PF12937">
    <property type="entry name" value="F-box-like"/>
    <property type="match status" value="1"/>
</dbReference>
<evidence type="ECO:0000259" key="14">
    <source>
        <dbReference type="Pfam" id="PF12937"/>
    </source>
</evidence>
<proteinExistence type="inferred from homology"/>
<reference evidence="15" key="1">
    <citation type="submission" date="2020-10" db="EMBL/GenBank/DDBJ databases">
        <authorList>
            <person name="Roach M.J.R."/>
        </authorList>
    </citation>
    <scope>NUCLEOTIDE SEQUENCE</scope>
    <source>
        <strain evidence="15">CBS 1945</strain>
    </source>
</reference>
<comment type="catalytic activity">
    <reaction evidence="12">
        <text>(R)-5-phosphomevalonate + ATP = (R)-5-diphosphomevalonate + ADP</text>
        <dbReference type="Rhea" id="RHEA:16341"/>
        <dbReference type="ChEBI" id="CHEBI:30616"/>
        <dbReference type="ChEBI" id="CHEBI:57557"/>
        <dbReference type="ChEBI" id="CHEBI:58146"/>
        <dbReference type="ChEBI" id="CHEBI:456216"/>
        <dbReference type="EC" id="2.7.4.2"/>
    </reaction>
    <physiologicalReaction direction="left-to-right" evidence="12">
        <dbReference type="Rhea" id="RHEA:16342"/>
    </physiologicalReaction>
</comment>
<evidence type="ECO:0000256" key="6">
    <source>
        <dbReference type="ARBA" id="ARBA00022741"/>
    </source>
</evidence>
<feature type="domain" description="F-box" evidence="14">
    <location>
        <begin position="523"/>
        <end position="572"/>
    </location>
</feature>
<dbReference type="KEGG" id="bnn:FOA43_000901"/>
<evidence type="ECO:0000256" key="8">
    <source>
        <dbReference type="ARBA" id="ARBA00022840"/>
    </source>
</evidence>
<dbReference type="PANTHER" id="PTHR31814:SF2">
    <property type="entry name" value="PHOSPHOMEVALONATE KINASE"/>
    <property type="match status" value="1"/>
</dbReference>
<dbReference type="InterPro" id="IPR014721">
    <property type="entry name" value="Ribsml_uS5_D2-typ_fold_subgr"/>
</dbReference>
<evidence type="ECO:0000256" key="13">
    <source>
        <dbReference type="SAM" id="MobiDB-lite"/>
    </source>
</evidence>
<feature type="compositionally biased region" description="Acidic residues" evidence="13">
    <location>
        <begin position="762"/>
        <end position="782"/>
    </location>
</feature>
<evidence type="ECO:0000256" key="11">
    <source>
        <dbReference type="ARBA" id="ARBA00023221"/>
    </source>
</evidence>
<keyword evidence="8" id="KW-0067">ATP-binding</keyword>
<dbReference type="GO" id="GO:0010142">
    <property type="term" value="P:farnesyl diphosphate biosynthetic process, mevalonate pathway"/>
    <property type="evidence" value="ECO:0007669"/>
    <property type="project" value="TreeGrafter"/>
</dbReference>
<keyword evidence="9" id="KW-0752">Steroid biosynthesis</keyword>
<evidence type="ECO:0000256" key="7">
    <source>
        <dbReference type="ARBA" id="ARBA00022777"/>
    </source>
</evidence>
<feature type="region of interest" description="Disordered" evidence="13">
    <location>
        <begin position="759"/>
        <end position="788"/>
    </location>
</feature>
<dbReference type="SUPFAM" id="SSF81383">
    <property type="entry name" value="F-box domain"/>
    <property type="match status" value="1"/>
</dbReference>
<dbReference type="InterPro" id="IPR035102">
    <property type="entry name" value="Phosphomevalonate_kinase"/>
</dbReference>
<evidence type="ECO:0000313" key="15">
    <source>
        <dbReference type="EMBL" id="QPG73589.1"/>
    </source>
</evidence>
<dbReference type="InterPro" id="IPR020568">
    <property type="entry name" value="Ribosomal_Su5_D2-typ_SF"/>
</dbReference>
<dbReference type="CDD" id="cd09917">
    <property type="entry name" value="F-box_SF"/>
    <property type="match status" value="1"/>
</dbReference>
<dbReference type="PANTHER" id="PTHR31814">
    <property type="match status" value="1"/>
</dbReference>
<dbReference type="InterPro" id="IPR016005">
    <property type="entry name" value="Erg8"/>
</dbReference>
<dbReference type="EMBL" id="CP064812">
    <property type="protein sequence ID" value="QPG73589.1"/>
    <property type="molecule type" value="Genomic_DNA"/>
</dbReference>
<evidence type="ECO:0000256" key="1">
    <source>
        <dbReference type="ARBA" id="ARBA00005017"/>
    </source>
</evidence>
<dbReference type="UniPathway" id="UPA00057">
    <property type="reaction ID" value="UER00099"/>
</dbReference>
<dbReference type="AlphaFoldDB" id="A0A875S156"/>